<dbReference type="Gene3D" id="2.120.10.30">
    <property type="entry name" value="TolB, C-terminal domain"/>
    <property type="match status" value="1"/>
</dbReference>
<dbReference type="PRINTS" id="PR01790">
    <property type="entry name" value="SMP30FAMILY"/>
</dbReference>
<dbReference type="RefSeq" id="WP_264603235.1">
    <property type="nucleotide sequence ID" value="NZ_JAOQNS010000013.1"/>
</dbReference>
<evidence type="ECO:0000256" key="9">
    <source>
        <dbReference type="ARBA" id="ARBA00016808"/>
    </source>
</evidence>
<dbReference type="EMBL" id="JAOQNS010000013">
    <property type="protein sequence ID" value="MCW2309670.1"/>
    <property type="molecule type" value="Genomic_DNA"/>
</dbReference>
<evidence type="ECO:0000256" key="12">
    <source>
        <dbReference type="ARBA" id="ARBA00022801"/>
    </source>
</evidence>
<organism evidence="16 17">
    <name type="scientific">Rhodobium gokarnense</name>
    <dbReference type="NCBI Taxonomy" id="364296"/>
    <lineage>
        <taxon>Bacteria</taxon>
        <taxon>Pseudomonadati</taxon>
        <taxon>Pseudomonadota</taxon>
        <taxon>Alphaproteobacteria</taxon>
        <taxon>Hyphomicrobiales</taxon>
        <taxon>Rhodobiaceae</taxon>
        <taxon>Rhodobium</taxon>
    </lineage>
</organism>
<keyword evidence="12" id="KW-0378">Hydrolase</keyword>
<dbReference type="InterPro" id="IPR005511">
    <property type="entry name" value="SMP-30"/>
</dbReference>
<keyword evidence="17" id="KW-1185">Reference proteome</keyword>
<sequence length="291" mass="31423">MPEVACVLQNPDRLGECPLWDPRRRQLLWIDSLGARIHGLDPGTGARASWQMPETVGSIGMRRAGGLVAALGTGFFTVDLESGAATPIAGLDPIVPGTRLNDGKCDRRGRYWCGTMDEDFSEPKASLYRLDPDHTVTEMANGIMVSNGIAFSPDDRTLYFSDSRRERYARYDFDVEAGAISNRRPFVDAATTEGRIDGATVDADGNYWAALFAGWAIGCFAPDGTLLRRIALPVEHPTMCAFGDDDLSTLYVTTATFQLSEEGAADQPLAGSLFAVTGTGARGLPEPYFLG</sequence>
<accession>A0ABT3HGX8</accession>
<name>A0ABT3HGX8_9HYPH</name>
<evidence type="ECO:0000256" key="8">
    <source>
        <dbReference type="ARBA" id="ARBA00013227"/>
    </source>
</evidence>
<dbReference type="PANTHER" id="PTHR10907:SF47">
    <property type="entry name" value="REGUCALCIN"/>
    <property type="match status" value="1"/>
</dbReference>
<dbReference type="PANTHER" id="PTHR10907">
    <property type="entry name" value="REGUCALCIN"/>
    <property type="match status" value="1"/>
</dbReference>
<dbReference type="SUPFAM" id="SSF63829">
    <property type="entry name" value="Calcium-dependent phosphotriesterase"/>
    <property type="match status" value="1"/>
</dbReference>
<dbReference type="InterPro" id="IPR013658">
    <property type="entry name" value="SGL"/>
</dbReference>
<dbReference type="EC" id="3.1.1.17" evidence="8"/>
<dbReference type="PRINTS" id="PR01791">
    <property type="entry name" value="REGUCALCIN"/>
</dbReference>
<protein>
    <recommendedName>
        <fullName evidence="9">Regucalcin</fullName>
        <ecNumber evidence="8">3.1.1.17</ecNumber>
    </recommendedName>
    <alternativeName>
        <fullName evidence="14">Gluconolactonase</fullName>
    </alternativeName>
</protein>
<comment type="cofactor">
    <cofactor evidence="4">
        <name>Mg(2+)</name>
        <dbReference type="ChEBI" id="CHEBI:18420"/>
    </cofactor>
</comment>
<comment type="cofactor">
    <cofactor evidence="2">
        <name>Ca(2+)</name>
        <dbReference type="ChEBI" id="CHEBI:29108"/>
    </cofactor>
</comment>
<dbReference type="InterPro" id="IPR008367">
    <property type="entry name" value="Regucalcin"/>
</dbReference>
<gene>
    <name evidence="16" type="ORF">M2319_004026</name>
</gene>
<proteinExistence type="inferred from homology"/>
<keyword evidence="11" id="KW-0479">Metal-binding</keyword>
<evidence type="ECO:0000256" key="7">
    <source>
        <dbReference type="ARBA" id="ARBA00008853"/>
    </source>
</evidence>
<evidence type="ECO:0000313" key="17">
    <source>
        <dbReference type="Proteomes" id="UP001209755"/>
    </source>
</evidence>
<evidence type="ECO:0000256" key="14">
    <source>
        <dbReference type="ARBA" id="ARBA00032464"/>
    </source>
</evidence>
<comment type="subcellular location">
    <subcellularLocation>
        <location evidence="6">Cytoplasm</location>
    </subcellularLocation>
</comment>
<reference evidence="17" key="1">
    <citation type="submission" date="2023-07" db="EMBL/GenBank/DDBJ databases">
        <title>Genome sequencing of Purple Non-Sulfur Bacteria from various extreme environments.</title>
        <authorList>
            <person name="Mayer M."/>
        </authorList>
    </citation>
    <scope>NUCLEOTIDE SEQUENCE [LARGE SCALE GENOMIC DNA]</scope>
    <source>
        <strain evidence="17">DSM 17935</strain>
    </source>
</reference>
<evidence type="ECO:0000256" key="13">
    <source>
        <dbReference type="ARBA" id="ARBA00022837"/>
    </source>
</evidence>
<evidence type="ECO:0000256" key="5">
    <source>
        <dbReference type="ARBA" id="ARBA00001947"/>
    </source>
</evidence>
<evidence type="ECO:0000313" key="16">
    <source>
        <dbReference type="EMBL" id="MCW2309670.1"/>
    </source>
</evidence>
<dbReference type="Pfam" id="PF08450">
    <property type="entry name" value="SGL"/>
    <property type="match status" value="1"/>
</dbReference>
<comment type="similarity">
    <text evidence="7">Belongs to the SMP-30/CGR1 family.</text>
</comment>
<comment type="catalytic activity">
    <reaction evidence="1">
        <text>D-glucono-1,5-lactone + H2O = D-gluconate + H(+)</text>
        <dbReference type="Rhea" id="RHEA:10440"/>
        <dbReference type="ChEBI" id="CHEBI:15377"/>
        <dbReference type="ChEBI" id="CHEBI:15378"/>
        <dbReference type="ChEBI" id="CHEBI:16217"/>
        <dbReference type="ChEBI" id="CHEBI:18391"/>
        <dbReference type="EC" id="3.1.1.17"/>
    </reaction>
</comment>
<evidence type="ECO:0000256" key="10">
    <source>
        <dbReference type="ARBA" id="ARBA00022490"/>
    </source>
</evidence>
<evidence type="ECO:0000259" key="15">
    <source>
        <dbReference type="Pfam" id="PF08450"/>
    </source>
</evidence>
<evidence type="ECO:0000256" key="6">
    <source>
        <dbReference type="ARBA" id="ARBA00004496"/>
    </source>
</evidence>
<feature type="domain" description="SMP-30/Gluconolactonase/LRE-like region" evidence="15">
    <location>
        <begin position="14"/>
        <end position="256"/>
    </location>
</feature>
<evidence type="ECO:0000256" key="2">
    <source>
        <dbReference type="ARBA" id="ARBA00001913"/>
    </source>
</evidence>
<comment type="cofactor">
    <cofactor evidence="3">
        <name>Mn(2+)</name>
        <dbReference type="ChEBI" id="CHEBI:29035"/>
    </cofactor>
</comment>
<dbReference type="Proteomes" id="UP001209755">
    <property type="component" value="Unassembled WGS sequence"/>
</dbReference>
<dbReference type="InterPro" id="IPR011042">
    <property type="entry name" value="6-blade_b-propeller_TolB-like"/>
</dbReference>
<keyword evidence="13" id="KW-0106">Calcium</keyword>
<comment type="caution">
    <text evidence="16">The sequence shown here is derived from an EMBL/GenBank/DDBJ whole genome shotgun (WGS) entry which is preliminary data.</text>
</comment>
<evidence type="ECO:0000256" key="11">
    <source>
        <dbReference type="ARBA" id="ARBA00022723"/>
    </source>
</evidence>
<keyword evidence="10" id="KW-0963">Cytoplasm</keyword>
<evidence type="ECO:0000256" key="3">
    <source>
        <dbReference type="ARBA" id="ARBA00001936"/>
    </source>
</evidence>
<comment type="cofactor">
    <cofactor evidence="5">
        <name>Zn(2+)</name>
        <dbReference type="ChEBI" id="CHEBI:29105"/>
    </cofactor>
</comment>
<evidence type="ECO:0000256" key="4">
    <source>
        <dbReference type="ARBA" id="ARBA00001946"/>
    </source>
</evidence>
<evidence type="ECO:0000256" key="1">
    <source>
        <dbReference type="ARBA" id="ARBA00001589"/>
    </source>
</evidence>